<dbReference type="AlphaFoldDB" id="A0A022R0A1"/>
<dbReference type="InterPro" id="IPR036397">
    <property type="entry name" value="RNaseH_sf"/>
</dbReference>
<dbReference type="GO" id="GO:0000932">
    <property type="term" value="C:P-body"/>
    <property type="evidence" value="ECO:0000318"/>
    <property type="project" value="GO_Central"/>
</dbReference>
<dbReference type="PANTHER" id="PTHR10797">
    <property type="entry name" value="CCR4-NOT TRANSCRIPTION COMPLEX SUBUNIT"/>
    <property type="match status" value="1"/>
</dbReference>
<dbReference type="OMA" id="IFDIKYD"/>
<evidence type="ECO:0000256" key="11">
    <source>
        <dbReference type="ARBA" id="ARBA00022801"/>
    </source>
</evidence>
<evidence type="ECO:0000256" key="14">
    <source>
        <dbReference type="ARBA" id="ARBA00023015"/>
    </source>
</evidence>
<gene>
    <name evidence="18" type="ORF">MIMGU_mgv1a020810mg</name>
</gene>
<dbReference type="GO" id="GO:0005634">
    <property type="term" value="C:nucleus"/>
    <property type="evidence" value="ECO:0007669"/>
    <property type="project" value="UniProtKB-SubCell"/>
</dbReference>
<keyword evidence="10" id="KW-0479">Metal-binding</keyword>
<comment type="catalytic activity">
    <reaction evidence="1">
        <text>Exonucleolytic cleavage of poly(A) to 5'-AMP.</text>
        <dbReference type="EC" id="3.1.13.4"/>
    </reaction>
</comment>
<keyword evidence="8" id="KW-0963">Cytoplasm</keyword>
<reference evidence="18 19" key="1">
    <citation type="journal article" date="2013" name="Proc. Natl. Acad. Sci. U.S.A.">
        <title>Fine-scale variation in meiotic recombination in Mimulus inferred from population shotgun sequencing.</title>
        <authorList>
            <person name="Hellsten U."/>
            <person name="Wright K.M."/>
            <person name="Jenkins J."/>
            <person name="Shu S."/>
            <person name="Yuan Y."/>
            <person name="Wessler S.R."/>
            <person name="Schmutz J."/>
            <person name="Willis J.H."/>
            <person name="Rokhsar D.S."/>
        </authorList>
    </citation>
    <scope>NUCLEOTIDE SEQUENCE [LARGE SCALE GENOMIC DNA]</scope>
    <source>
        <strain evidence="19">cv. DUN x IM62</strain>
    </source>
</reference>
<dbReference type="InterPro" id="IPR012337">
    <property type="entry name" value="RNaseH-like_sf"/>
</dbReference>
<dbReference type="OrthoDB" id="875336at2759"/>
<dbReference type="Pfam" id="PF04857">
    <property type="entry name" value="CAF1"/>
    <property type="match status" value="1"/>
</dbReference>
<keyword evidence="14" id="KW-0805">Transcription regulation</keyword>
<comment type="subunit">
    <text evidence="6">Component of the CCR4-NOT complex, at least composed of CRR4 and CAF1 proteins.</text>
</comment>
<dbReference type="GO" id="GO:0000288">
    <property type="term" value="P:nuclear-transcribed mRNA catabolic process, deadenylation-dependent decay"/>
    <property type="evidence" value="ECO:0000318"/>
    <property type="project" value="GO_Central"/>
</dbReference>
<dbReference type="EC" id="3.1.13.4" evidence="7"/>
<evidence type="ECO:0000313" key="18">
    <source>
        <dbReference type="EMBL" id="EYU33018.1"/>
    </source>
</evidence>
<keyword evidence="15" id="KW-0804">Transcription</keyword>
<organism evidence="18 19">
    <name type="scientific">Erythranthe guttata</name>
    <name type="common">Yellow monkey flower</name>
    <name type="synonym">Mimulus guttatus</name>
    <dbReference type="NCBI Taxonomy" id="4155"/>
    <lineage>
        <taxon>Eukaryota</taxon>
        <taxon>Viridiplantae</taxon>
        <taxon>Streptophyta</taxon>
        <taxon>Embryophyta</taxon>
        <taxon>Tracheophyta</taxon>
        <taxon>Spermatophyta</taxon>
        <taxon>Magnoliopsida</taxon>
        <taxon>eudicotyledons</taxon>
        <taxon>Gunneridae</taxon>
        <taxon>Pentapetalae</taxon>
        <taxon>asterids</taxon>
        <taxon>lamiids</taxon>
        <taxon>Lamiales</taxon>
        <taxon>Phrymaceae</taxon>
        <taxon>Erythranthe</taxon>
    </lineage>
</organism>
<comment type="cofactor">
    <cofactor evidence="2">
        <name>a divalent metal cation</name>
        <dbReference type="ChEBI" id="CHEBI:60240"/>
    </cofactor>
</comment>
<keyword evidence="9" id="KW-0540">Nuclease</keyword>
<evidence type="ECO:0000256" key="12">
    <source>
        <dbReference type="ARBA" id="ARBA00022839"/>
    </source>
</evidence>
<evidence type="ECO:0000256" key="10">
    <source>
        <dbReference type="ARBA" id="ARBA00022723"/>
    </source>
</evidence>
<evidence type="ECO:0000256" key="7">
    <source>
        <dbReference type="ARBA" id="ARBA00012161"/>
    </source>
</evidence>
<evidence type="ECO:0000256" key="15">
    <source>
        <dbReference type="ARBA" id="ARBA00023163"/>
    </source>
</evidence>
<evidence type="ECO:0000313" key="19">
    <source>
        <dbReference type="Proteomes" id="UP000030748"/>
    </source>
</evidence>
<protein>
    <recommendedName>
        <fullName evidence="7">poly(A)-specific ribonuclease</fullName>
        <ecNumber evidence="7">3.1.13.4</ecNumber>
    </recommendedName>
</protein>
<evidence type="ECO:0000256" key="5">
    <source>
        <dbReference type="ARBA" id="ARBA00008372"/>
    </source>
</evidence>
<comment type="similarity">
    <text evidence="5">Belongs to the CAF1 family.</text>
</comment>
<dbReference type="EMBL" id="KI630805">
    <property type="protein sequence ID" value="EYU33018.1"/>
    <property type="molecule type" value="Genomic_DNA"/>
</dbReference>
<evidence type="ECO:0000256" key="17">
    <source>
        <dbReference type="ARBA" id="ARBA00025148"/>
    </source>
</evidence>
<dbReference type="Gene3D" id="3.30.420.10">
    <property type="entry name" value="Ribonuclease H-like superfamily/Ribonuclease H"/>
    <property type="match status" value="1"/>
</dbReference>
<evidence type="ECO:0000256" key="4">
    <source>
        <dbReference type="ARBA" id="ARBA00004496"/>
    </source>
</evidence>
<evidence type="ECO:0000256" key="2">
    <source>
        <dbReference type="ARBA" id="ARBA00001968"/>
    </source>
</evidence>
<keyword evidence="19" id="KW-1185">Reference proteome</keyword>
<comment type="function">
    <text evidence="17">Ubiquitous transcription factor required for a diverse set of processes. It is a component of the CCR4 complex involved in the control of gene expression.</text>
</comment>
<dbReference type="InterPro" id="IPR039637">
    <property type="entry name" value="CNOT7/CNOT8/Pop2"/>
</dbReference>
<comment type="subcellular location">
    <subcellularLocation>
        <location evidence="4">Cytoplasm</location>
    </subcellularLocation>
    <subcellularLocation>
        <location evidence="3">Nucleus</location>
    </subcellularLocation>
</comment>
<dbReference type="Proteomes" id="UP000030748">
    <property type="component" value="Unassembled WGS sequence"/>
</dbReference>
<evidence type="ECO:0000256" key="1">
    <source>
        <dbReference type="ARBA" id="ARBA00001663"/>
    </source>
</evidence>
<keyword evidence="11" id="KW-0378">Hydrolase</keyword>
<dbReference type="GO" id="GO:0004535">
    <property type="term" value="F:poly(A)-specific ribonuclease activity"/>
    <property type="evidence" value="ECO:0000318"/>
    <property type="project" value="GO_Central"/>
</dbReference>
<keyword evidence="12" id="KW-0269">Exonuclease</keyword>
<evidence type="ECO:0000256" key="8">
    <source>
        <dbReference type="ARBA" id="ARBA00022490"/>
    </source>
</evidence>
<dbReference type="InterPro" id="IPR006941">
    <property type="entry name" value="RNase_CAF1"/>
</dbReference>
<evidence type="ECO:0000256" key="13">
    <source>
        <dbReference type="ARBA" id="ARBA00022884"/>
    </source>
</evidence>
<dbReference type="GO" id="GO:0030015">
    <property type="term" value="C:CCR4-NOT core complex"/>
    <property type="evidence" value="ECO:0000318"/>
    <property type="project" value="GO_Central"/>
</dbReference>
<proteinExistence type="inferred from homology"/>
<dbReference type="SUPFAM" id="SSF53098">
    <property type="entry name" value="Ribonuclease H-like"/>
    <property type="match status" value="1"/>
</dbReference>
<evidence type="ECO:0000256" key="16">
    <source>
        <dbReference type="ARBA" id="ARBA00023242"/>
    </source>
</evidence>
<accession>A0A022R0A1</accession>
<evidence type="ECO:0000256" key="6">
    <source>
        <dbReference type="ARBA" id="ARBA00011757"/>
    </source>
</evidence>
<dbReference type="KEGG" id="egt:105962870"/>
<dbReference type="GO" id="GO:0003723">
    <property type="term" value="F:RNA binding"/>
    <property type="evidence" value="ECO:0007669"/>
    <property type="project" value="UniProtKB-KW"/>
</dbReference>
<evidence type="ECO:0000256" key="9">
    <source>
        <dbReference type="ARBA" id="ARBA00022722"/>
    </source>
</evidence>
<evidence type="ECO:0000256" key="3">
    <source>
        <dbReference type="ARBA" id="ARBA00004123"/>
    </source>
</evidence>
<name>A0A022R0A1_ERYGU</name>
<keyword evidence="13" id="KW-0694">RNA-binding</keyword>
<dbReference type="GO" id="GO:0046872">
    <property type="term" value="F:metal ion binding"/>
    <property type="evidence" value="ECO:0007669"/>
    <property type="project" value="UniProtKB-KW"/>
</dbReference>
<dbReference type="eggNOG" id="KOG0304">
    <property type="taxonomic scope" value="Eukaryota"/>
</dbReference>
<dbReference type="PhylomeDB" id="A0A022R0A1"/>
<sequence>MSSSSSSHVHVCHVWAANLEEEFRHIDKCLHPDCRQFTFVSMDTEFPGTIYNPEGVPPYMRAPEEFYSNIKQNVDALKLIQLGLTIFDRYGNLPRSAETGQEQIWEFNFQFDSAIDPHNKESHNKESMSLLEKQGINLSRNKKYGIDPREFAMQFKCSELGRRSYYGRVVWITFHGLYDFAYLTKILNGGELLLPDDLDEFMRHVWKYFKGNVYDLKSMILFVGLHGGLEKVARSLNVKRVVGKRHQAGSDSLLTMHAFFGLMRSCLEKGGRDPRGVNLMVAGRTGLEMMQTLFGLFGLMKRNSCSGSDGLLMMQTLFGLDARPVF</sequence>
<dbReference type="STRING" id="4155.A0A022R0A1"/>
<keyword evidence="16" id="KW-0539">Nucleus</keyword>